<dbReference type="SUPFAM" id="SSF54593">
    <property type="entry name" value="Glyoxalase/Bleomycin resistance protein/Dihydroxybiphenyl dioxygenase"/>
    <property type="match status" value="1"/>
</dbReference>
<dbReference type="PANTHER" id="PTHR35006:SF2">
    <property type="entry name" value="GLYOXALASE FAMILY PROTEIN (AFU_ORTHOLOGUE AFUA_5G14830)"/>
    <property type="match status" value="1"/>
</dbReference>
<evidence type="ECO:0000313" key="3">
    <source>
        <dbReference type="Proteomes" id="UP000093748"/>
    </source>
</evidence>
<dbReference type="CDD" id="cd07262">
    <property type="entry name" value="VOC_like"/>
    <property type="match status" value="1"/>
</dbReference>
<evidence type="ECO:0000259" key="1">
    <source>
        <dbReference type="PROSITE" id="PS51819"/>
    </source>
</evidence>
<accession>A0A1A5J8T5</accession>
<reference evidence="3" key="1">
    <citation type="submission" date="2016-06" db="EMBL/GenBank/DDBJ databases">
        <title>NZP2037 Pacbio-Illumina hybrid assembly.</title>
        <authorList>
            <person name="Ramsay J.P."/>
        </authorList>
    </citation>
    <scope>NUCLEOTIDE SEQUENCE [LARGE SCALE GENOMIC DNA]</scope>
    <source>
        <strain evidence="3">R7ANS::ICEMlSym2042</strain>
    </source>
</reference>
<feature type="domain" description="VOC" evidence="1">
    <location>
        <begin position="11"/>
        <end position="128"/>
    </location>
</feature>
<evidence type="ECO:0000313" key="2">
    <source>
        <dbReference type="EMBL" id="OBP71659.1"/>
    </source>
</evidence>
<dbReference type="InterPro" id="IPR037523">
    <property type="entry name" value="VOC_core"/>
</dbReference>
<comment type="caution">
    <text evidence="2">The sequence shown here is derived from an EMBL/GenBank/DDBJ whole genome shotgun (WGS) entry which is preliminary data.</text>
</comment>
<proteinExistence type="predicted"/>
<dbReference type="Gene3D" id="3.10.180.10">
    <property type="entry name" value="2,3-Dihydroxybiphenyl 1,2-Dioxygenase, domain 1"/>
    <property type="match status" value="1"/>
</dbReference>
<dbReference type="InterPro" id="IPR029068">
    <property type="entry name" value="Glyas_Bleomycin-R_OHBP_Dase"/>
</dbReference>
<dbReference type="Pfam" id="PF00903">
    <property type="entry name" value="Glyoxalase"/>
    <property type="match status" value="1"/>
</dbReference>
<dbReference type="InterPro" id="IPR004360">
    <property type="entry name" value="Glyas_Fos-R_dOase_dom"/>
</dbReference>
<sequence>METQELHRGRLIDHIQLVVRDLAASRRFYEAVFQVLGVPIGGTGEDYFWSDELFISSADSRAALGKLTGRHHLAFQARDHAMVDAFYKAGLAAGGTDNGAPGERPYHPGYYAAFLLDPDGNNIEAVHHGAHTRSVASVKITF</sequence>
<dbReference type="PROSITE" id="PS51819">
    <property type="entry name" value="VOC"/>
    <property type="match status" value="1"/>
</dbReference>
<name>A0A1A5J8T5_RHILI</name>
<dbReference type="EMBL" id="LZTJ01000032">
    <property type="protein sequence ID" value="OBP71659.1"/>
    <property type="molecule type" value="Genomic_DNA"/>
</dbReference>
<dbReference type="GeneID" id="66683143"/>
<organism evidence="2 3">
    <name type="scientific">Rhizobium loti</name>
    <name type="common">Mesorhizobium loti</name>
    <dbReference type="NCBI Taxonomy" id="381"/>
    <lineage>
        <taxon>Bacteria</taxon>
        <taxon>Pseudomonadati</taxon>
        <taxon>Pseudomonadota</taxon>
        <taxon>Alphaproteobacteria</taxon>
        <taxon>Hyphomicrobiales</taxon>
        <taxon>Phyllobacteriaceae</taxon>
        <taxon>Mesorhizobium</taxon>
    </lineage>
</organism>
<dbReference type="PANTHER" id="PTHR35006">
    <property type="entry name" value="GLYOXALASE FAMILY PROTEIN (AFU_ORTHOLOGUE AFUA_5G14830)"/>
    <property type="match status" value="1"/>
</dbReference>
<dbReference type="RefSeq" id="WP_032930936.1">
    <property type="nucleotide sequence ID" value="NZ_LZTH01000046.1"/>
</dbReference>
<gene>
    <name evidence="2" type="ORF">BAE39_22235</name>
</gene>
<protein>
    <submittedName>
        <fullName evidence="2">Glyoxalase</fullName>
    </submittedName>
</protein>
<dbReference type="AlphaFoldDB" id="A0A1A5J8T5"/>
<dbReference type="Proteomes" id="UP000093748">
    <property type="component" value="Unassembled WGS sequence"/>
</dbReference>
<dbReference type="OrthoDB" id="9807407at2"/>